<gene>
    <name evidence="1" type="ORF">SOPEG_2783</name>
</gene>
<evidence type="ECO:0000313" key="1">
    <source>
        <dbReference type="EMBL" id="AHF74372.1"/>
    </source>
</evidence>
<dbReference type="EMBL" id="CP006568">
    <property type="protein sequence ID" value="AHF74372.1"/>
    <property type="molecule type" value="Genomic_DNA"/>
</dbReference>
<evidence type="ECO:0000313" key="2">
    <source>
        <dbReference type="Proteomes" id="UP000019025"/>
    </source>
</evidence>
<dbReference type="GO" id="GO:0003677">
    <property type="term" value="F:DNA binding"/>
    <property type="evidence" value="ECO:0007669"/>
    <property type="project" value="InterPro"/>
</dbReference>
<dbReference type="AlphaFoldDB" id="W0HPE5"/>
<dbReference type="Gene3D" id="1.10.260.40">
    <property type="entry name" value="lambda repressor-like DNA-binding domains"/>
    <property type="match status" value="1"/>
</dbReference>
<dbReference type="InterPro" id="IPR010982">
    <property type="entry name" value="Lambda_DNA-bd_dom_sf"/>
</dbReference>
<dbReference type="Proteomes" id="UP000019025">
    <property type="component" value="Chromosome"/>
</dbReference>
<dbReference type="eggNOG" id="ENOG5033HYD">
    <property type="taxonomic scope" value="Bacteria"/>
</dbReference>
<accession>W0HPE5</accession>
<reference evidence="1 2" key="1">
    <citation type="journal article" date="2014" name="Genome Biol. Evol.">
        <title>Genome degeneration and adaptation in a nascent stage of symbiosis.</title>
        <authorList>
            <person name="Oakeson K.F."/>
            <person name="Gil R."/>
            <person name="Clayton A.L."/>
            <person name="Dunn D.M."/>
            <person name="von Niederhausern A.C."/>
            <person name="Hamil C."/>
            <person name="Aoyagi A."/>
            <person name="Duval B."/>
            <person name="Baca A."/>
            <person name="Silva F.J."/>
            <person name="Vallier A."/>
            <person name="Jackson D.G."/>
            <person name="Latorre A."/>
            <person name="Weiss R.B."/>
            <person name="Heddi A."/>
            <person name="Moya A."/>
            <person name="Dale C."/>
        </authorList>
    </citation>
    <scope>NUCLEOTIDE SEQUENCE [LARGE SCALE GENOMIC DNA]</scope>
    <source>
        <strain evidence="2">none</strain>
    </source>
</reference>
<keyword evidence="2" id="KW-1185">Reference proteome</keyword>
<name>W0HPE5_9GAMM</name>
<organism evidence="1 2">
    <name type="scientific">Candidatus Sodalis pierantonii str. SOPE</name>
    <dbReference type="NCBI Taxonomy" id="2342"/>
    <lineage>
        <taxon>Bacteria</taxon>
        <taxon>Pseudomonadati</taxon>
        <taxon>Pseudomonadota</taxon>
        <taxon>Gammaproteobacteria</taxon>
        <taxon>Enterobacterales</taxon>
        <taxon>Bruguierivoracaceae</taxon>
        <taxon>Sodalis</taxon>
    </lineage>
</organism>
<sequence length="197" mass="22653">MYFYGKEPRMRKERLGIFQTHDKEPVIDRIAQLARIYPSRSVAARAWGININTLNSYYKREANPPMPRENLLSRIAKCEGVTLEWLQFGDGKTPKTPNKTEDRDGLVDMLSFLTKEEREQLTTMLARKGVETVLYLLDENNIELLRLDHVVKEKILGKQPQTQEEAVLNARKARECGLDGNNEAGEEILTSYSKRAV</sequence>
<dbReference type="HOGENOM" id="CLU_097144_0_0_6"/>
<dbReference type="RefSeq" id="WP_051419776.1">
    <property type="nucleotide sequence ID" value="NZ_CP006568.1"/>
</dbReference>
<dbReference type="KEGG" id="pes:SOPEG_2783"/>
<proteinExistence type="predicted"/>
<protein>
    <submittedName>
        <fullName evidence="1">Putative regulatory protein</fullName>
    </submittedName>
</protein>